<accession>A0A847EU10</accession>
<dbReference type="SUPFAM" id="SSF51735">
    <property type="entry name" value="NAD(P)-binding Rossmann-fold domains"/>
    <property type="match status" value="1"/>
</dbReference>
<keyword evidence="2" id="KW-0560">Oxidoreductase</keyword>
<dbReference type="SUPFAM" id="SSF48179">
    <property type="entry name" value="6-phosphogluconate dehydrogenase C-terminal domain-like"/>
    <property type="match status" value="1"/>
</dbReference>
<comment type="similarity">
    <text evidence="1 4">Belongs to the UDP-glucose/GDP-mannose dehydrogenase family.</text>
</comment>
<dbReference type="GO" id="GO:0051287">
    <property type="term" value="F:NAD binding"/>
    <property type="evidence" value="ECO:0007669"/>
    <property type="project" value="InterPro"/>
</dbReference>
<dbReference type="EMBL" id="JAAZAL010000118">
    <property type="protein sequence ID" value="NLE31280.1"/>
    <property type="molecule type" value="Genomic_DNA"/>
</dbReference>
<gene>
    <name evidence="6" type="ORF">GX618_03325</name>
</gene>
<dbReference type="InterPro" id="IPR001732">
    <property type="entry name" value="UDP-Glc/GDP-Man_DH_N"/>
</dbReference>
<comment type="caution">
    <text evidence="6">The sequence shown here is derived from an EMBL/GenBank/DDBJ whole genome shotgun (WGS) entry which is preliminary data.</text>
</comment>
<dbReference type="GO" id="GO:0016628">
    <property type="term" value="F:oxidoreductase activity, acting on the CH-CH group of donors, NAD or NADP as acceptor"/>
    <property type="evidence" value="ECO:0007669"/>
    <property type="project" value="InterPro"/>
</dbReference>
<evidence type="ECO:0000256" key="2">
    <source>
        <dbReference type="ARBA" id="ARBA00023002"/>
    </source>
</evidence>
<evidence type="ECO:0000256" key="1">
    <source>
        <dbReference type="ARBA" id="ARBA00006601"/>
    </source>
</evidence>
<protein>
    <submittedName>
        <fullName evidence="6">Nucleotide sugar dehydrogenase</fullName>
    </submittedName>
</protein>
<dbReference type="NCBIfam" id="TIGR03026">
    <property type="entry name" value="NDP-sugDHase"/>
    <property type="match status" value="1"/>
</dbReference>
<evidence type="ECO:0000259" key="5">
    <source>
        <dbReference type="SMART" id="SM00984"/>
    </source>
</evidence>
<dbReference type="InterPro" id="IPR036291">
    <property type="entry name" value="NAD(P)-bd_dom_sf"/>
</dbReference>
<dbReference type="Pfam" id="PF03720">
    <property type="entry name" value="UDPG_MGDP_dh_C"/>
    <property type="match status" value="1"/>
</dbReference>
<dbReference type="InterPro" id="IPR017476">
    <property type="entry name" value="UDP-Glc/GDP-Man"/>
</dbReference>
<dbReference type="AlphaFoldDB" id="A0A847EU10"/>
<reference evidence="6 7" key="1">
    <citation type="journal article" date="2020" name="Biotechnol. Biofuels">
        <title>New insights from the biogas microbiome by comprehensive genome-resolved metagenomics of nearly 1600 species originating from multiple anaerobic digesters.</title>
        <authorList>
            <person name="Campanaro S."/>
            <person name="Treu L."/>
            <person name="Rodriguez-R L.M."/>
            <person name="Kovalovszki A."/>
            <person name="Ziels R.M."/>
            <person name="Maus I."/>
            <person name="Zhu X."/>
            <person name="Kougias P.G."/>
            <person name="Basile A."/>
            <person name="Luo G."/>
            <person name="Schluter A."/>
            <person name="Konstantinidis K.T."/>
            <person name="Angelidaki I."/>
        </authorList>
    </citation>
    <scope>NUCLEOTIDE SEQUENCE [LARGE SCALE GENOMIC DNA]</scope>
    <source>
        <strain evidence="6">AS06rmzACSIP_421</strain>
    </source>
</reference>
<dbReference type="InterPro" id="IPR028359">
    <property type="entry name" value="UDP_ManNAc/GlcNAc_DH"/>
</dbReference>
<dbReference type="PANTHER" id="PTHR43491">
    <property type="entry name" value="UDP-N-ACETYL-D-MANNOSAMINE DEHYDROGENASE"/>
    <property type="match status" value="1"/>
</dbReference>
<feature type="domain" description="UDP-glucose/GDP-mannose dehydrogenase C-terminal" evidence="5">
    <location>
        <begin position="333"/>
        <end position="425"/>
    </location>
</feature>
<dbReference type="PIRSF" id="PIRSF000124">
    <property type="entry name" value="UDPglc_GDPman_dh"/>
    <property type="match status" value="1"/>
</dbReference>
<evidence type="ECO:0000256" key="3">
    <source>
        <dbReference type="ARBA" id="ARBA00023027"/>
    </source>
</evidence>
<dbReference type="InterPro" id="IPR036220">
    <property type="entry name" value="UDP-Glc/GDP-Man_DH_C_sf"/>
</dbReference>
<evidence type="ECO:0000313" key="6">
    <source>
        <dbReference type="EMBL" id="NLE31280.1"/>
    </source>
</evidence>
<sequence>MNNQNETIAICGLGYVGYPVAMLFADAGFNVIGVDILEERVQRLNEGENPIKGQEPGLDELVEKVIKKGNFRATADVKEYCKADFIIVAVQTPVAEENKKPTYENLKAALRSIGQNMKKGVTVVIESTIAPGTMEHVVKPILEEESKMIAGKDFYLANCPERLMPGHLLENIRYYNRVVGGWTPESATKVKELYKHVIQGELEETDCITAEIVKAGENTYRDVQIAFANEMALLCEAYKANVWEVRKLINNCKKVTETRPEALRQMHFPGAGVGGHCIPKDSWLLIHEVRDIVNPKLIPTARYINDFMPIHMFELLESAVKEVGKEIKDLDVLVLGWAYDANSDDDRNTPTKPFIEKLEEAGVKYEIHDSFIDEYKGNIKEILKGKDAIVLMTGHDEYKGLKYEEILGVMNEKPIIIDGRNIFDKEKVRKAGFVYKGVGNI</sequence>
<name>A0A847EU10_9BACT</name>
<dbReference type="SMART" id="SM00984">
    <property type="entry name" value="UDPG_MGDP_dh_C"/>
    <property type="match status" value="1"/>
</dbReference>
<dbReference type="Pfam" id="PF03721">
    <property type="entry name" value="UDPG_MGDP_dh_N"/>
    <property type="match status" value="1"/>
</dbReference>
<dbReference type="InterPro" id="IPR008927">
    <property type="entry name" value="6-PGluconate_DH-like_C_sf"/>
</dbReference>
<dbReference type="SUPFAM" id="SSF52413">
    <property type="entry name" value="UDP-glucose/GDP-mannose dehydrogenase C-terminal domain"/>
    <property type="match status" value="1"/>
</dbReference>
<organism evidence="6 7">
    <name type="scientific">Candidatus Dojkabacteria bacterium</name>
    <dbReference type="NCBI Taxonomy" id="2099670"/>
    <lineage>
        <taxon>Bacteria</taxon>
        <taxon>Candidatus Dojkabacteria</taxon>
    </lineage>
</organism>
<keyword evidence="3" id="KW-0520">NAD</keyword>
<dbReference type="InterPro" id="IPR014026">
    <property type="entry name" value="UDP-Glc/GDP-Man_DH_dimer"/>
</dbReference>
<dbReference type="Proteomes" id="UP000554004">
    <property type="component" value="Unassembled WGS sequence"/>
</dbReference>
<dbReference type="GO" id="GO:0000271">
    <property type="term" value="P:polysaccharide biosynthetic process"/>
    <property type="evidence" value="ECO:0007669"/>
    <property type="project" value="InterPro"/>
</dbReference>
<proteinExistence type="inferred from homology"/>
<evidence type="ECO:0000313" key="7">
    <source>
        <dbReference type="Proteomes" id="UP000554004"/>
    </source>
</evidence>
<dbReference type="GO" id="GO:0016616">
    <property type="term" value="F:oxidoreductase activity, acting on the CH-OH group of donors, NAD or NADP as acceptor"/>
    <property type="evidence" value="ECO:0007669"/>
    <property type="project" value="InterPro"/>
</dbReference>
<dbReference type="Gene3D" id="3.40.50.720">
    <property type="entry name" value="NAD(P)-binding Rossmann-like Domain"/>
    <property type="match status" value="2"/>
</dbReference>
<dbReference type="InterPro" id="IPR014027">
    <property type="entry name" value="UDP-Glc/GDP-Man_DH_C"/>
</dbReference>
<evidence type="ECO:0000256" key="4">
    <source>
        <dbReference type="PIRNR" id="PIRNR000124"/>
    </source>
</evidence>
<dbReference type="PIRSF" id="PIRSF500136">
    <property type="entry name" value="UDP_ManNAc_DH"/>
    <property type="match status" value="1"/>
</dbReference>
<dbReference type="Pfam" id="PF00984">
    <property type="entry name" value="UDPG_MGDP_dh"/>
    <property type="match status" value="1"/>
</dbReference>
<dbReference type="PANTHER" id="PTHR43491:SF2">
    <property type="entry name" value="UDP-N-ACETYL-D-MANNOSAMINE DEHYDROGENASE"/>
    <property type="match status" value="1"/>
</dbReference>